<comment type="caution">
    <text evidence="2">The sequence shown here is derived from an EMBL/GenBank/DDBJ whole genome shotgun (WGS) entry which is preliminary data.</text>
</comment>
<accession>A0ABS4VBM6</accession>
<protein>
    <submittedName>
        <fullName evidence="2">Uncharacterized protein</fullName>
    </submittedName>
</protein>
<dbReference type="GeneID" id="97342608"/>
<dbReference type="RefSeq" id="WP_063887970.1">
    <property type="nucleotide sequence ID" value="NZ_BMWJ01000003.1"/>
</dbReference>
<organism evidence="2 3">
    <name type="scientific">Streptomyces clavifer</name>
    <dbReference type="NCBI Taxonomy" id="68188"/>
    <lineage>
        <taxon>Bacteria</taxon>
        <taxon>Bacillati</taxon>
        <taxon>Actinomycetota</taxon>
        <taxon>Actinomycetes</taxon>
        <taxon>Kitasatosporales</taxon>
        <taxon>Streptomycetaceae</taxon>
        <taxon>Streptomyces</taxon>
    </lineage>
</organism>
<evidence type="ECO:0000313" key="2">
    <source>
        <dbReference type="EMBL" id="MBP2361306.1"/>
    </source>
</evidence>
<sequence length="113" mass="12787">MKPAIARLLVPLLRILTTGARQQRHRPEWDTPYTYPYSRDHAGGPTAYCTGERPPRGEDSPLVRPYLVAYERQVAEEAARTAAEERRRLRTLRFAAHGVDVRPRSIHGAEVAA</sequence>
<evidence type="ECO:0000313" key="3">
    <source>
        <dbReference type="Proteomes" id="UP001519311"/>
    </source>
</evidence>
<reference evidence="2 3" key="1">
    <citation type="submission" date="2021-03" db="EMBL/GenBank/DDBJ databases">
        <title>Sequencing the genomes of 1000 actinobacteria strains.</title>
        <authorList>
            <person name="Klenk H.-P."/>
        </authorList>
    </citation>
    <scope>NUCLEOTIDE SEQUENCE [LARGE SCALE GENOMIC DNA]</scope>
    <source>
        <strain evidence="2 3">DSM 40843</strain>
    </source>
</reference>
<feature type="region of interest" description="Disordered" evidence="1">
    <location>
        <begin position="21"/>
        <end position="61"/>
    </location>
</feature>
<keyword evidence="3" id="KW-1185">Reference proteome</keyword>
<dbReference type="EMBL" id="JAGINS010000001">
    <property type="protein sequence ID" value="MBP2361306.1"/>
    <property type="molecule type" value="Genomic_DNA"/>
</dbReference>
<name>A0ABS4VBM6_9ACTN</name>
<evidence type="ECO:0000256" key="1">
    <source>
        <dbReference type="SAM" id="MobiDB-lite"/>
    </source>
</evidence>
<proteinExistence type="predicted"/>
<gene>
    <name evidence="2" type="ORF">JOF59_003706</name>
</gene>
<dbReference type="Proteomes" id="UP001519311">
    <property type="component" value="Unassembled WGS sequence"/>
</dbReference>